<name>A0A6N2TJN1_9FIRM</name>
<evidence type="ECO:0000313" key="2">
    <source>
        <dbReference type="EMBL" id="VYT05768.1"/>
    </source>
</evidence>
<reference evidence="2" key="1">
    <citation type="submission" date="2019-11" db="EMBL/GenBank/DDBJ databases">
        <authorList>
            <person name="Feng L."/>
        </authorList>
    </citation>
    <scope>NUCLEOTIDE SEQUENCE</scope>
    <source>
        <strain evidence="2">BgluceraseaLFYP119</strain>
    </source>
</reference>
<dbReference type="AlphaFoldDB" id="A0A6N2TJN1"/>
<organism evidence="2">
    <name type="scientific">Blautia glucerasea</name>
    <dbReference type="NCBI Taxonomy" id="536633"/>
    <lineage>
        <taxon>Bacteria</taxon>
        <taxon>Bacillati</taxon>
        <taxon>Bacillota</taxon>
        <taxon>Clostridia</taxon>
        <taxon>Lachnospirales</taxon>
        <taxon>Lachnospiraceae</taxon>
        <taxon>Blautia</taxon>
    </lineage>
</organism>
<dbReference type="InterPro" id="IPR001387">
    <property type="entry name" value="Cro/C1-type_HTH"/>
</dbReference>
<dbReference type="Pfam" id="PF01381">
    <property type="entry name" value="HTH_3"/>
    <property type="match status" value="1"/>
</dbReference>
<feature type="domain" description="HTH cro/C1-type" evidence="1">
    <location>
        <begin position="17"/>
        <end position="63"/>
    </location>
</feature>
<evidence type="ECO:0000259" key="1">
    <source>
        <dbReference type="Pfam" id="PF01381"/>
    </source>
</evidence>
<proteinExistence type="predicted"/>
<sequence>MGRKSTKENKNIYQVSREAMEYSRETAAQKLGFISSDRIEKIENEKTLPHPEEILAMADCYKTPSLCNYFCSHECPIGIEYIPEIKSKELSQITLEMLATLNKLTREKERLIEITVDGELSKDELPDFLKIKEELEKMALTIDSLNLWLEQTIASGKIDKSLLCF</sequence>
<dbReference type="RefSeq" id="WP_156353961.1">
    <property type="nucleotide sequence ID" value="NZ_CACRST010000014.1"/>
</dbReference>
<protein>
    <recommendedName>
        <fullName evidence="1">HTH cro/C1-type domain-containing protein</fullName>
    </recommendedName>
</protein>
<gene>
    <name evidence="2" type="ORF">BGLFYP119_01635</name>
</gene>
<dbReference type="EMBL" id="CACRST010000014">
    <property type="protein sequence ID" value="VYT05768.1"/>
    <property type="molecule type" value="Genomic_DNA"/>
</dbReference>
<accession>A0A6N2TJN1</accession>